<keyword evidence="7" id="KW-0460">Magnesium</keyword>
<dbReference type="PANTHER" id="PTHR42904">
    <property type="entry name" value="NUDIX HYDROLASE, NUDC SUBFAMILY"/>
    <property type="match status" value="1"/>
</dbReference>
<comment type="catalytic activity">
    <reaction evidence="9">
        <text>a 5'-end NAD(+)-phospho-ribonucleoside in mRNA + H2O = a 5'-end phospho-adenosine-phospho-ribonucleoside in mRNA + beta-nicotinamide D-ribonucleotide + 2 H(+)</text>
        <dbReference type="Rhea" id="RHEA:60876"/>
        <dbReference type="Rhea" id="RHEA-COMP:15698"/>
        <dbReference type="Rhea" id="RHEA-COMP:15719"/>
        <dbReference type="ChEBI" id="CHEBI:14649"/>
        <dbReference type="ChEBI" id="CHEBI:15377"/>
        <dbReference type="ChEBI" id="CHEBI:15378"/>
        <dbReference type="ChEBI" id="CHEBI:144029"/>
        <dbReference type="ChEBI" id="CHEBI:144051"/>
    </reaction>
    <physiologicalReaction direction="left-to-right" evidence="9">
        <dbReference type="Rhea" id="RHEA:60877"/>
    </physiologicalReaction>
</comment>
<evidence type="ECO:0000259" key="10">
    <source>
        <dbReference type="PROSITE" id="PS51462"/>
    </source>
</evidence>
<keyword evidence="12" id="KW-1185">Reference proteome</keyword>
<reference evidence="11 12" key="1">
    <citation type="submission" date="2024-11" db="EMBL/GenBank/DDBJ databases">
        <title>First Report of Moraxella oculi in Brazil in an Infectious Bovine Keratoconjunctivitis Outbreak.</title>
        <authorList>
            <person name="Carvalho C.V."/>
            <person name="Domingues R."/>
            <person name="Coutinho C."/>
            <person name="Honorio N.T.B.S."/>
            <person name="Faza D.R.L.R."/>
            <person name="Carvalho W.A."/>
            <person name="Machado A.B.F."/>
            <person name="Martins M.F."/>
            <person name="Gaspar E.B."/>
        </authorList>
    </citation>
    <scope>NUCLEOTIDE SEQUENCE [LARGE SCALE GENOMIC DNA]</scope>
    <source>
        <strain evidence="11 12">2117LE</strain>
    </source>
</reference>
<dbReference type="InterPro" id="IPR049734">
    <property type="entry name" value="NudC-like_C"/>
</dbReference>
<dbReference type="PROSITE" id="PS51462">
    <property type="entry name" value="NUDIX"/>
    <property type="match status" value="1"/>
</dbReference>
<name>A0ABW8U3B9_9GAMM</name>
<feature type="domain" description="Nudix hydrolase" evidence="10">
    <location>
        <begin position="144"/>
        <end position="274"/>
    </location>
</feature>
<comment type="cofactor">
    <cofactor evidence="2">
        <name>Zn(2+)</name>
        <dbReference type="ChEBI" id="CHEBI:29105"/>
    </cofactor>
</comment>
<dbReference type="PANTHER" id="PTHR42904:SF6">
    <property type="entry name" value="NAD-CAPPED RNA HYDROLASE NUDT12"/>
    <property type="match status" value="1"/>
</dbReference>
<protein>
    <recommendedName>
        <fullName evidence="4">NAD(+) diphosphatase</fullName>
        <ecNumber evidence="4">3.6.1.22</ecNumber>
    </recommendedName>
</protein>
<dbReference type="EMBL" id="JBJJXE010000001">
    <property type="protein sequence ID" value="MFL1731653.1"/>
    <property type="molecule type" value="Genomic_DNA"/>
</dbReference>
<dbReference type="InterPro" id="IPR015797">
    <property type="entry name" value="NUDIX_hydrolase-like_dom_sf"/>
</dbReference>
<evidence type="ECO:0000256" key="5">
    <source>
        <dbReference type="ARBA" id="ARBA00022723"/>
    </source>
</evidence>
<dbReference type="NCBIfam" id="NF001299">
    <property type="entry name" value="PRK00241.1"/>
    <property type="match status" value="1"/>
</dbReference>
<gene>
    <name evidence="11" type="primary">nudC</name>
    <name evidence="11" type="ORF">ACJHVH_01365</name>
</gene>
<evidence type="ECO:0000256" key="7">
    <source>
        <dbReference type="ARBA" id="ARBA00022842"/>
    </source>
</evidence>
<dbReference type="PROSITE" id="PS00893">
    <property type="entry name" value="NUDIX_BOX"/>
    <property type="match status" value="1"/>
</dbReference>
<evidence type="ECO:0000256" key="9">
    <source>
        <dbReference type="ARBA" id="ARBA00023679"/>
    </source>
</evidence>
<dbReference type="Gene3D" id="3.90.79.20">
    <property type="match status" value="1"/>
</dbReference>
<organism evidence="11 12">
    <name type="scientific">Moraxella oculi</name>
    <dbReference type="NCBI Taxonomy" id="2940516"/>
    <lineage>
        <taxon>Bacteria</taxon>
        <taxon>Pseudomonadati</taxon>
        <taxon>Pseudomonadota</taxon>
        <taxon>Gammaproteobacteria</taxon>
        <taxon>Moraxellales</taxon>
        <taxon>Moraxellaceae</taxon>
        <taxon>Moraxella</taxon>
    </lineage>
</organism>
<comment type="cofactor">
    <cofactor evidence="1">
        <name>Mg(2+)</name>
        <dbReference type="ChEBI" id="CHEBI:18420"/>
    </cofactor>
</comment>
<evidence type="ECO:0000313" key="12">
    <source>
        <dbReference type="Proteomes" id="UP001624684"/>
    </source>
</evidence>
<keyword evidence="5" id="KW-0479">Metal-binding</keyword>
<comment type="similarity">
    <text evidence="3">Belongs to the Nudix hydrolase family. NudC subfamily.</text>
</comment>
<evidence type="ECO:0000256" key="6">
    <source>
        <dbReference type="ARBA" id="ARBA00022801"/>
    </source>
</evidence>
<dbReference type="RefSeq" id="WP_407068489.1">
    <property type="nucleotide sequence ID" value="NZ_JBJJXE010000001.1"/>
</dbReference>
<dbReference type="InterPro" id="IPR020084">
    <property type="entry name" value="NUDIX_hydrolase_CS"/>
</dbReference>
<comment type="caution">
    <text evidence="11">The sequence shown here is derived from an EMBL/GenBank/DDBJ whole genome shotgun (WGS) entry which is preliminary data.</text>
</comment>
<keyword evidence="6 11" id="KW-0378">Hydrolase</keyword>
<dbReference type="Pfam" id="PF09297">
    <property type="entry name" value="Zn_ribbon_NUD"/>
    <property type="match status" value="1"/>
</dbReference>
<dbReference type="CDD" id="cd03429">
    <property type="entry name" value="NUDIX_NADH_pyrophosphatase_Nudt13"/>
    <property type="match status" value="1"/>
</dbReference>
<keyword evidence="8" id="KW-0520">NAD</keyword>
<dbReference type="InterPro" id="IPR050241">
    <property type="entry name" value="NAD-cap_RNA_hydrolase_NudC"/>
</dbReference>
<dbReference type="EC" id="3.6.1.22" evidence="4"/>
<evidence type="ECO:0000256" key="8">
    <source>
        <dbReference type="ARBA" id="ARBA00023027"/>
    </source>
</evidence>
<evidence type="ECO:0000256" key="1">
    <source>
        <dbReference type="ARBA" id="ARBA00001946"/>
    </source>
</evidence>
<proteinExistence type="inferred from homology"/>
<dbReference type="InterPro" id="IPR015376">
    <property type="entry name" value="Znr_NADH_PPase"/>
</dbReference>
<dbReference type="InterPro" id="IPR000086">
    <property type="entry name" value="NUDIX_hydrolase_dom"/>
</dbReference>
<dbReference type="SUPFAM" id="SSF55811">
    <property type="entry name" value="Nudix"/>
    <property type="match status" value="1"/>
</dbReference>
<dbReference type="Proteomes" id="UP001624684">
    <property type="component" value="Unassembled WGS sequence"/>
</dbReference>
<evidence type="ECO:0000256" key="2">
    <source>
        <dbReference type="ARBA" id="ARBA00001947"/>
    </source>
</evidence>
<evidence type="ECO:0000256" key="3">
    <source>
        <dbReference type="ARBA" id="ARBA00009595"/>
    </source>
</evidence>
<dbReference type="GO" id="GO:0016787">
    <property type="term" value="F:hydrolase activity"/>
    <property type="evidence" value="ECO:0007669"/>
    <property type="project" value="UniProtKB-KW"/>
</dbReference>
<dbReference type="Gene3D" id="3.90.79.10">
    <property type="entry name" value="Nucleoside Triphosphate Pyrophosphohydrolase"/>
    <property type="match status" value="1"/>
</dbReference>
<sequence length="278" mass="31094">MSKYLFVLDKDRVLCDENGMPVSIAAECNEHAIPLNVGAMHDKAPTKSESQWFAMTKSHAIELGLLNAYGDRFDSMQFKSLSFMPYRQMIDRIDIGLAHTISRAIQLLLWRDDHQFCSRCGLSTTPHKHENAMICTSCGHRSYPRVQPCVIVAITRINPSSQKRQILLALHQRHKDSGMYGLIAGFVEAGESLENAVHREVAEEVNLKISNLHYINSQPWPYSTNLMLGFIADYNSGSIIVQESELVEAKFFDVDALPNIPKAGTIAHALIQQVVGLA</sequence>
<accession>A0ABW8U3B9</accession>
<dbReference type="Pfam" id="PF00293">
    <property type="entry name" value="NUDIX"/>
    <property type="match status" value="1"/>
</dbReference>
<evidence type="ECO:0000313" key="11">
    <source>
        <dbReference type="EMBL" id="MFL1731653.1"/>
    </source>
</evidence>
<evidence type="ECO:0000256" key="4">
    <source>
        <dbReference type="ARBA" id="ARBA00012381"/>
    </source>
</evidence>